<proteinExistence type="predicted"/>
<dbReference type="EMBL" id="DS499595">
    <property type="protein sequence ID" value="EDP55274.1"/>
    <property type="molecule type" value="Genomic_DNA"/>
</dbReference>
<dbReference type="OrthoDB" id="76567at2759"/>
<accession>B0XVR6</accession>
<keyword evidence="3" id="KW-1185">Reference proteome</keyword>
<feature type="compositionally biased region" description="Low complexity" evidence="1">
    <location>
        <begin position="8"/>
        <end position="19"/>
    </location>
</feature>
<dbReference type="HOGENOM" id="CLU_1895691_0_0_1"/>
<dbReference type="VEuPathDB" id="FungiDB:AFUB_033390"/>
<organism evidence="2 3">
    <name type="scientific">Aspergillus fumigatus (strain CBS 144.89 / FGSC A1163 / CEA10)</name>
    <name type="common">Neosartorya fumigata</name>
    <dbReference type="NCBI Taxonomy" id="451804"/>
    <lineage>
        <taxon>Eukaryota</taxon>
        <taxon>Fungi</taxon>
        <taxon>Dikarya</taxon>
        <taxon>Ascomycota</taxon>
        <taxon>Pezizomycotina</taxon>
        <taxon>Eurotiomycetes</taxon>
        <taxon>Eurotiomycetidae</taxon>
        <taxon>Eurotiales</taxon>
        <taxon>Aspergillaceae</taxon>
        <taxon>Aspergillus</taxon>
        <taxon>Aspergillus subgen. Fumigati</taxon>
    </lineage>
</organism>
<evidence type="ECO:0000313" key="2">
    <source>
        <dbReference type="EMBL" id="EDP55274.1"/>
    </source>
</evidence>
<feature type="region of interest" description="Disordered" evidence="1">
    <location>
        <begin position="1"/>
        <end position="36"/>
    </location>
</feature>
<dbReference type="AlphaFoldDB" id="B0XVR6"/>
<name>B0XVR6_ASPFC</name>
<dbReference type="Proteomes" id="UP000001699">
    <property type="component" value="Unassembled WGS sequence"/>
</dbReference>
<sequence>MSPPTSPHPSASPHHPNTSRARSLRSASVEASPRSPQQIFNEIVDQIPQIKEFTELIYEDIDPDDGSLLCLSLVEDKRIERRCVRIKVMPTRLHDVHQRWATAAMATWALNGLLNQDEVDLLCGSVGSSMYYFC</sequence>
<gene>
    <name evidence="2" type="ORF">AFUB_033390</name>
</gene>
<evidence type="ECO:0000313" key="3">
    <source>
        <dbReference type="Proteomes" id="UP000001699"/>
    </source>
</evidence>
<protein>
    <submittedName>
        <fullName evidence="2">Uncharacterized protein</fullName>
    </submittedName>
</protein>
<evidence type="ECO:0000256" key="1">
    <source>
        <dbReference type="SAM" id="MobiDB-lite"/>
    </source>
</evidence>
<reference evidence="2 3" key="1">
    <citation type="journal article" date="2008" name="PLoS Genet.">
        <title>Genomic islands in the pathogenic filamentous fungus Aspergillus fumigatus.</title>
        <authorList>
            <person name="Fedorova N.D."/>
            <person name="Khaldi N."/>
            <person name="Joardar V.S."/>
            <person name="Maiti R."/>
            <person name="Amedeo P."/>
            <person name="Anderson M.J."/>
            <person name="Crabtree J."/>
            <person name="Silva J.C."/>
            <person name="Badger J.H."/>
            <person name="Albarraq A."/>
            <person name="Angiuoli S."/>
            <person name="Bussey H."/>
            <person name="Bowyer P."/>
            <person name="Cotty P.J."/>
            <person name="Dyer P.S."/>
            <person name="Egan A."/>
            <person name="Galens K."/>
            <person name="Fraser-Liggett C.M."/>
            <person name="Haas B.J."/>
            <person name="Inman J.M."/>
            <person name="Kent R."/>
            <person name="Lemieux S."/>
            <person name="Malavazi I."/>
            <person name="Orvis J."/>
            <person name="Roemer T."/>
            <person name="Ronning C.M."/>
            <person name="Sundaram J.P."/>
            <person name="Sutton G."/>
            <person name="Turner G."/>
            <person name="Venter J.C."/>
            <person name="White O.R."/>
            <person name="Whitty B.R."/>
            <person name="Youngman P."/>
            <person name="Wolfe K.H."/>
            <person name="Goldman G.H."/>
            <person name="Wortman J.R."/>
            <person name="Jiang B."/>
            <person name="Denning D.W."/>
            <person name="Nierman W.C."/>
        </authorList>
    </citation>
    <scope>NUCLEOTIDE SEQUENCE [LARGE SCALE GENOMIC DNA]</scope>
    <source>
        <strain evidence="3">CBS 144.89 / FGSC A1163 / CEA10</strain>
    </source>
</reference>